<name>A0A915JCE8_ROMCU</name>
<dbReference type="AlphaFoldDB" id="A0A915JCE8"/>
<evidence type="ECO:0000313" key="1">
    <source>
        <dbReference type="Proteomes" id="UP000887565"/>
    </source>
</evidence>
<dbReference type="WBParaSite" id="nRc.2.0.1.t23311-RA">
    <property type="protein sequence ID" value="nRc.2.0.1.t23311-RA"/>
    <property type="gene ID" value="nRc.2.0.1.g23311"/>
</dbReference>
<reference evidence="2" key="1">
    <citation type="submission" date="2022-11" db="UniProtKB">
        <authorList>
            <consortium name="WormBaseParasite"/>
        </authorList>
    </citation>
    <scope>IDENTIFICATION</scope>
</reference>
<sequence>MNSSIHPQLALWIIESPNGDQSSSYCILCKKVYDISTNGSPATISTLNPFIVKEQVIMAEIKWALKSISNQFSFRSCAGISDLFKSMFPDMCFDEALNKVAQRCQMDVLVRYFGPKGVQTRYLTSAFLRQTTAGDLPKSFVNALNFADKSKFLQISMDSPKVNWTFLSLFE</sequence>
<dbReference type="Proteomes" id="UP000887565">
    <property type="component" value="Unplaced"/>
</dbReference>
<accession>A0A915JCE8</accession>
<evidence type="ECO:0000313" key="2">
    <source>
        <dbReference type="WBParaSite" id="nRc.2.0.1.t23311-RA"/>
    </source>
</evidence>
<protein>
    <submittedName>
        <fullName evidence="2">Uncharacterized protein</fullName>
    </submittedName>
</protein>
<keyword evidence="1" id="KW-1185">Reference proteome</keyword>
<proteinExistence type="predicted"/>
<organism evidence="1 2">
    <name type="scientific">Romanomermis culicivorax</name>
    <name type="common">Nematode worm</name>
    <dbReference type="NCBI Taxonomy" id="13658"/>
    <lineage>
        <taxon>Eukaryota</taxon>
        <taxon>Metazoa</taxon>
        <taxon>Ecdysozoa</taxon>
        <taxon>Nematoda</taxon>
        <taxon>Enoplea</taxon>
        <taxon>Dorylaimia</taxon>
        <taxon>Mermithida</taxon>
        <taxon>Mermithoidea</taxon>
        <taxon>Mermithidae</taxon>
        <taxon>Romanomermis</taxon>
    </lineage>
</organism>